<sequence>MSDAGSAGGGNGRGHGGPSGPGDPNSPGGAYGGPSRPAAPGSFSAQGAPGGNERYGGPVSPGHDGPARAGQVPPGHGPGGPGGPGPGNPGTGAAPGPAGPGAGGPGPSRARPWALIAVALGCVAVLVIAIGGGLTALILTRNSGEGSPPVAASQDPTTSEEPTAEEPTPAEGTPSFEVVVPYDEVPGSPEEIHDILADNPLTRGTLPTVGSCELPATPASTQSPEEIQAVLDAGGGCLNSIWSTASSDRGLPWNSPSVTVYTPPEVPDSASCDPESFDPDSARMCNLDSTLYWPAGSGIGAEIADAENVPSTYLWDLAVAEVSTVNWNSSVGIYYVSMLNKIAEQEADGEESEAYKEATRRYSLQKLCLGSAAAMQVPSSAEPTTAVRAWLTDEANWKDDGLDPASRVHWIQAGLTSGGDLSACNTWEAPADLVA</sequence>
<evidence type="ECO:0000313" key="4">
    <source>
        <dbReference type="Proteomes" id="UP000698222"/>
    </source>
</evidence>
<evidence type="ECO:0000313" key="3">
    <source>
        <dbReference type="EMBL" id="MBP2409154.1"/>
    </source>
</evidence>
<comment type="caution">
    <text evidence="3">The sequence shown here is derived from an EMBL/GenBank/DDBJ whole genome shotgun (WGS) entry which is preliminary data.</text>
</comment>
<keyword evidence="2" id="KW-1133">Transmembrane helix</keyword>
<dbReference type="EMBL" id="JAGIOC010000001">
    <property type="protein sequence ID" value="MBP2409154.1"/>
    <property type="molecule type" value="Genomic_DNA"/>
</dbReference>
<feature type="compositionally biased region" description="Low complexity" evidence="1">
    <location>
        <begin position="156"/>
        <end position="175"/>
    </location>
</feature>
<name>A0ABS4YK79_9MICO</name>
<feature type="compositionally biased region" description="Gly residues" evidence="1">
    <location>
        <begin position="1"/>
        <end position="20"/>
    </location>
</feature>
<feature type="transmembrane region" description="Helical" evidence="2">
    <location>
        <begin position="113"/>
        <end position="139"/>
    </location>
</feature>
<gene>
    <name evidence="3" type="ORF">JOF44_002057</name>
</gene>
<feature type="region of interest" description="Disordered" evidence="1">
    <location>
        <begin position="1"/>
        <end position="107"/>
    </location>
</feature>
<dbReference type="Proteomes" id="UP000698222">
    <property type="component" value="Unassembled WGS sequence"/>
</dbReference>
<keyword evidence="4" id="KW-1185">Reference proteome</keyword>
<keyword evidence="2" id="KW-0472">Membrane</keyword>
<evidence type="ECO:0000256" key="2">
    <source>
        <dbReference type="SAM" id="Phobius"/>
    </source>
</evidence>
<keyword evidence="2" id="KW-0812">Transmembrane</keyword>
<protein>
    <submittedName>
        <fullName evidence="3">Uncharacterized protein</fullName>
    </submittedName>
</protein>
<reference evidence="3 4" key="1">
    <citation type="submission" date="2021-03" db="EMBL/GenBank/DDBJ databases">
        <title>Sequencing the genomes of 1000 actinobacteria strains.</title>
        <authorList>
            <person name="Klenk H.-P."/>
        </authorList>
    </citation>
    <scope>NUCLEOTIDE SEQUENCE [LARGE SCALE GENOMIC DNA]</scope>
    <source>
        <strain evidence="3 4">DSM 14564</strain>
    </source>
</reference>
<proteinExistence type="predicted"/>
<organism evidence="3 4">
    <name type="scientific">Brachybacterium fresconis</name>
    <dbReference type="NCBI Taxonomy" id="173363"/>
    <lineage>
        <taxon>Bacteria</taxon>
        <taxon>Bacillati</taxon>
        <taxon>Actinomycetota</taxon>
        <taxon>Actinomycetes</taxon>
        <taxon>Micrococcales</taxon>
        <taxon>Dermabacteraceae</taxon>
        <taxon>Brachybacterium</taxon>
    </lineage>
</organism>
<evidence type="ECO:0000256" key="1">
    <source>
        <dbReference type="SAM" id="MobiDB-lite"/>
    </source>
</evidence>
<dbReference type="RefSeq" id="WP_209890660.1">
    <property type="nucleotide sequence ID" value="NZ_BAAAJV010000018.1"/>
</dbReference>
<accession>A0ABS4YK79</accession>
<feature type="region of interest" description="Disordered" evidence="1">
    <location>
        <begin position="143"/>
        <end position="176"/>
    </location>
</feature>